<dbReference type="AlphaFoldDB" id="A0A5S4W2I9"/>
<dbReference type="EMBL" id="VSSR01000071">
    <property type="protein sequence ID" value="TYL74346.1"/>
    <property type="molecule type" value="Genomic_DNA"/>
</dbReference>
<keyword evidence="2" id="KW-1185">Reference proteome</keyword>
<comment type="caution">
    <text evidence="1">The sequence shown here is derived from an EMBL/GenBank/DDBJ whole genome shotgun (WGS) entry which is preliminary data.</text>
</comment>
<evidence type="ECO:0000313" key="1">
    <source>
        <dbReference type="EMBL" id="TYL74346.1"/>
    </source>
</evidence>
<gene>
    <name evidence="1" type="ORF">FXB38_34630</name>
</gene>
<dbReference type="RefSeq" id="WP_148755430.1">
    <property type="nucleotide sequence ID" value="NZ_VSSR01000071.1"/>
</dbReference>
<organism evidence="1 2">
    <name type="scientific">Bradyrhizobium cytisi</name>
    <dbReference type="NCBI Taxonomy" id="515489"/>
    <lineage>
        <taxon>Bacteria</taxon>
        <taxon>Pseudomonadati</taxon>
        <taxon>Pseudomonadota</taxon>
        <taxon>Alphaproteobacteria</taxon>
        <taxon>Hyphomicrobiales</taxon>
        <taxon>Nitrobacteraceae</taxon>
        <taxon>Bradyrhizobium</taxon>
    </lineage>
</organism>
<protein>
    <submittedName>
        <fullName evidence="1">Uncharacterized protein</fullName>
    </submittedName>
</protein>
<reference evidence="1 2" key="1">
    <citation type="submission" date="2019-08" db="EMBL/GenBank/DDBJ databases">
        <title>Bradyrhizobium hipponensis sp. nov., a rhizobium isolated from a Lupinus angustifolius root nodule in Tunisia.</title>
        <authorList>
            <person name="Off K."/>
            <person name="Rejili M."/>
            <person name="Mars M."/>
            <person name="Brachmann A."/>
            <person name="Marin M."/>
        </authorList>
    </citation>
    <scope>NUCLEOTIDE SEQUENCE [LARGE SCALE GENOMIC DNA]</scope>
    <source>
        <strain evidence="1 2">CTAW11</strain>
    </source>
</reference>
<proteinExistence type="predicted"/>
<name>A0A5S4W2I9_9BRAD</name>
<accession>A0A5S4W2I9</accession>
<sequence length="62" mass="6733">MRTKQTIPVTVRLAQLADEARRRAEAAPPGAKREALLKAARISETALQLQQWIGSPGLKAPT</sequence>
<evidence type="ECO:0000313" key="2">
    <source>
        <dbReference type="Proteomes" id="UP000324853"/>
    </source>
</evidence>
<dbReference type="Proteomes" id="UP000324853">
    <property type="component" value="Unassembled WGS sequence"/>
</dbReference>